<evidence type="ECO:0000256" key="2">
    <source>
        <dbReference type="ARBA" id="ARBA00022500"/>
    </source>
</evidence>
<dbReference type="GO" id="GO:0016020">
    <property type="term" value="C:membrane"/>
    <property type="evidence" value="ECO:0007669"/>
    <property type="project" value="UniProtKB-SubCell"/>
</dbReference>
<dbReference type="SMART" id="SM00283">
    <property type="entry name" value="MA"/>
    <property type="match status" value="1"/>
</dbReference>
<dbReference type="AlphaFoldDB" id="A0A9X1T315"/>
<evidence type="ECO:0000313" key="10">
    <source>
        <dbReference type="Proteomes" id="UP001139089"/>
    </source>
</evidence>
<dbReference type="SUPFAM" id="SSF158472">
    <property type="entry name" value="HAMP domain-like"/>
    <property type="match status" value="1"/>
</dbReference>
<dbReference type="InterPro" id="IPR004089">
    <property type="entry name" value="MCPsignal_dom"/>
</dbReference>
<dbReference type="RefSeq" id="WP_231816558.1">
    <property type="nucleotide sequence ID" value="NZ_JAJOZR010000016.1"/>
</dbReference>
<organism evidence="9 10">
    <name type="scientific">Rhizobium quercicola</name>
    <dbReference type="NCBI Taxonomy" id="2901226"/>
    <lineage>
        <taxon>Bacteria</taxon>
        <taxon>Pseudomonadati</taxon>
        <taxon>Pseudomonadota</taxon>
        <taxon>Alphaproteobacteria</taxon>
        <taxon>Hyphomicrobiales</taxon>
        <taxon>Rhizobiaceae</taxon>
        <taxon>Rhizobium/Agrobacterium group</taxon>
        <taxon>Rhizobium</taxon>
    </lineage>
</organism>
<keyword evidence="2" id="KW-0145">Chemotaxis</keyword>
<feature type="transmembrane region" description="Helical" evidence="6">
    <location>
        <begin position="16"/>
        <end position="37"/>
    </location>
</feature>
<keyword evidence="6" id="KW-0472">Membrane</keyword>
<comment type="similarity">
    <text evidence="3">Belongs to the methyl-accepting chemotaxis (MCP) protein family.</text>
</comment>
<dbReference type="InterPro" id="IPR051310">
    <property type="entry name" value="MCP_chemotaxis"/>
</dbReference>
<evidence type="ECO:0000256" key="1">
    <source>
        <dbReference type="ARBA" id="ARBA00004370"/>
    </source>
</evidence>
<feature type="coiled-coil region" evidence="5">
    <location>
        <begin position="566"/>
        <end position="625"/>
    </location>
</feature>
<evidence type="ECO:0000259" key="8">
    <source>
        <dbReference type="PROSITE" id="PS50885"/>
    </source>
</evidence>
<feature type="domain" description="HAMP" evidence="8">
    <location>
        <begin position="448"/>
        <end position="501"/>
    </location>
</feature>
<dbReference type="EMBL" id="JAJOZR010000016">
    <property type="protein sequence ID" value="MCD7111475.1"/>
    <property type="molecule type" value="Genomic_DNA"/>
</dbReference>
<feature type="domain" description="HAMP" evidence="8">
    <location>
        <begin position="529"/>
        <end position="581"/>
    </location>
</feature>
<dbReference type="Gene3D" id="1.10.8.500">
    <property type="entry name" value="HAMP domain in histidine kinase"/>
    <property type="match status" value="1"/>
</dbReference>
<dbReference type="PROSITE" id="PS50885">
    <property type="entry name" value="HAMP"/>
    <property type="match status" value="2"/>
</dbReference>
<evidence type="ECO:0000256" key="4">
    <source>
        <dbReference type="PROSITE-ProRule" id="PRU00284"/>
    </source>
</evidence>
<name>A0A9X1T315_9HYPH</name>
<evidence type="ECO:0000259" key="7">
    <source>
        <dbReference type="PROSITE" id="PS50111"/>
    </source>
</evidence>
<keyword evidence="5" id="KW-0175">Coiled coil</keyword>
<keyword evidence="6" id="KW-1133">Transmembrane helix</keyword>
<keyword evidence="6" id="KW-0812">Transmembrane</keyword>
<dbReference type="PANTHER" id="PTHR43531">
    <property type="entry name" value="PROTEIN ICFG"/>
    <property type="match status" value="1"/>
</dbReference>
<sequence length="845" mass="91112">MFIDQLLSRLSVQAKVLVLLVPLIASITAVGVTGLWASGILQSRIELSNGVLRSLTGFRDLSSSMSRFIANTTTAGLDEVKRQVAEQRNTLAMMRDQIPEGSQDASELEHAEKTVADTGNYVDSLWSLNETKIDLETTIQKGLSVVVASRTTIGEALKKVQRSVQDEDTAAKGLLREVGSIRSTQAFLTETAAAFAKASDAEGRRSVVTRMLPDMKKRLRIVAMSLEDVDRPIIKSLEADRVKLETTSGLANTPDEVTAALGEAIGRFEGAAKALEPVAERKLNSAVGRFGDLNARADKAAAVLTDGRQLLTSGYSLQIIMARFLLQPTIENQARLKQEFVSMRKDLAKLKLNAAGTSFYGELEQRLSPALDTTEEASAKLVEVSQERMMSFTRAGDELDKAWAQLASFAERQKQGAGEDRRDANVLSLGTTVLGVVVSVFAGIGLVLTFKGPISQITTAMRRLAEGSLDTKISGEHRLDEIGDMARALGVFKENALSKRDIEQASAVQRLEVESERQRNEDEKRAIDLQIAFAVDTLAAGLERLANGDISRPIETAFQGRLEQLRTDFNRSLERLQTTIRQVRENTALIQSNAAEMSAAADNLAKRTEQQAASLEETAAAVEQVTVTVKASAAQTQEVNHIVLKTKNSAEASVSVVHKAVTAMGRIEDASSEIVHIIDVIDEIAFQTNLLALNAGIEAARAGESGRGFAVVAQEVRELAQRSAGAARQIKGLIDKSRREVTVGAELVQQAGSVLSAISGDIVTVVGRIGLIATAAQDQSGALSGVNASINDMDQMTQRNAAMVEETNAATRLLADEAATLMQIVNAFKLPETADDIFERRNYAA</sequence>
<dbReference type="GO" id="GO:0007165">
    <property type="term" value="P:signal transduction"/>
    <property type="evidence" value="ECO:0007669"/>
    <property type="project" value="UniProtKB-KW"/>
</dbReference>
<dbReference type="GO" id="GO:0006935">
    <property type="term" value="P:chemotaxis"/>
    <property type="evidence" value="ECO:0007669"/>
    <property type="project" value="UniProtKB-KW"/>
</dbReference>
<dbReference type="SMART" id="SM00304">
    <property type="entry name" value="HAMP"/>
    <property type="match status" value="2"/>
</dbReference>
<comment type="caution">
    <text evidence="9">The sequence shown here is derived from an EMBL/GenBank/DDBJ whole genome shotgun (WGS) entry which is preliminary data.</text>
</comment>
<dbReference type="CDD" id="cd11386">
    <property type="entry name" value="MCP_signal"/>
    <property type="match status" value="1"/>
</dbReference>
<dbReference type="Pfam" id="PF00015">
    <property type="entry name" value="MCPsignal"/>
    <property type="match status" value="1"/>
</dbReference>
<dbReference type="Gene3D" id="1.10.287.950">
    <property type="entry name" value="Methyl-accepting chemotaxis protein"/>
    <property type="match status" value="1"/>
</dbReference>
<comment type="subcellular location">
    <subcellularLocation>
        <location evidence="1">Membrane</location>
    </subcellularLocation>
</comment>
<proteinExistence type="inferred from homology"/>
<dbReference type="Pfam" id="PF00672">
    <property type="entry name" value="HAMP"/>
    <property type="match status" value="1"/>
</dbReference>
<dbReference type="SUPFAM" id="SSF58104">
    <property type="entry name" value="Methyl-accepting chemotaxis protein (MCP) signaling domain"/>
    <property type="match status" value="1"/>
</dbReference>
<feature type="domain" description="Methyl-accepting transducer" evidence="7">
    <location>
        <begin position="586"/>
        <end position="815"/>
    </location>
</feature>
<dbReference type="CDD" id="cd06225">
    <property type="entry name" value="HAMP"/>
    <property type="match status" value="1"/>
</dbReference>
<evidence type="ECO:0000313" key="9">
    <source>
        <dbReference type="EMBL" id="MCD7111475.1"/>
    </source>
</evidence>
<protein>
    <submittedName>
        <fullName evidence="9">Methyl-accepting chemotaxis protein</fullName>
    </submittedName>
</protein>
<accession>A0A9X1T315</accession>
<keyword evidence="10" id="KW-1185">Reference proteome</keyword>
<dbReference type="InterPro" id="IPR003660">
    <property type="entry name" value="HAMP_dom"/>
</dbReference>
<dbReference type="PROSITE" id="PS50111">
    <property type="entry name" value="CHEMOTAXIS_TRANSDUC_2"/>
    <property type="match status" value="1"/>
</dbReference>
<evidence type="ECO:0000256" key="5">
    <source>
        <dbReference type="SAM" id="Coils"/>
    </source>
</evidence>
<keyword evidence="4" id="KW-0807">Transducer</keyword>
<evidence type="ECO:0000256" key="6">
    <source>
        <dbReference type="SAM" id="Phobius"/>
    </source>
</evidence>
<dbReference type="Proteomes" id="UP001139089">
    <property type="component" value="Unassembled WGS sequence"/>
</dbReference>
<gene>
    <name evidence="9" type="ORF">LRX75_20780</name>
</gene>
<dbReference type="FunFam" id="1.10.287.950:FF:000001">
    <property type="entry name" value="Methyl-accepting chemotaxis sensory transducer"/>
    <property type="match status" value="1"/>
</dbReference>
<reference evidence="9" key="1">
    <citation type="submission" date="2021-12" db="EMBL/GenBank/DDBJ databases">
        <authorList>
            <person name="Li Y."/>
        </authorList>
    </citation>
    <scope>NUCLEOTIDE SEQUENCE</scope>
    <source>
        <strain evidence="9">DKSPLA3</strain>
    </source>
</reference>
<evidence type="ECO:0000256" key="3">
    <source>
        <dbReference type="ARBA" id="ARBA00029447"/>
    </source>
</evidence>
<dbReference type="PANTHER" id="PTHR43531:SF11">
    <property type="entry name" value="METHYL-ACCEPTING CHEMOTAXIS PROTEIN 3"/>
    <property type="match status" value="1"/>
</dbReference>